<sequence>MSGPKPRGLVFPREPAPSQARFDVEFRQRGLEIGVAWGMASSTESSSRTIGTVAAAPAGNVRLRDSLTAQLGEVLSNALKDLTSLEVRTLTLAPDAGDAGAGQLRACTRIGIDGDTDQSIPLLSSGEPDEALWRLHTEAVAQARKDRAATLESVMALVHELSKR</sequence>
<organism evidence="1 2">
    <name type="scientific">Plesiocystis pacifica SIR-1</name>
    <dbReference type="NCBI Taxonomy" id="391625"/>
    <lineage>
        <taxon>Bacteria</taxon>
        <taxon>Pseudomonadati</taxon>
        <taxon>Myxococcota</taxon>
        <taxon>Polyangia</taxon>
        <taxon>Nannocystales</taxon>
        <taxon>Nannocystaceae</taxon>
        <taxon>Plesiocystis</taxon>
    </lineage>
</organism>
<dbReference type="Proteomes" id="UP000005801">
    <property type="component" value="Unassembled WGS sequence"/>
</dbReference>
<name>A6GGS1_9BACT</name>
<keyword evidence="2" id="KW-1185">Reference proteome</keyword>
<gene>
    <name evidence="1" type="ORF">PPSIR1_20779</name>
</gene>
<comment type="caution">
    <text evidence="1">The sequence shown here is derived from an EMBL/GenBank/DDBJ whole genome shotgun (WGS) entry which is preliminary data.</text>
</comment>
<reference evidence="1 2" key="1">
    <citation type="submission" date="2007-06" db="EMBL/GenBank/DDBJ databases">
        <authorList>
            <person name="Shimkets L."/>
            <person name="Ferriera S."/>
            <person name="Johnson J."/>
            <person name="Kravitz S."/>
            <person name="Beeson K."/>
            <person name="Sutton G."/>
            <person name="Rogers Y.-H."/>
            <person name="Friedman R."/>
            <person name="Frazier M."/>
            <person name="Venter J.C."/>
        </authorList>
    </citation>
    <scope>NUCLEOTIDE SEQUENCE [LARGE SCALE GENOMIC DNA]</scope>
    <source>
        <strain evidence="1 2">SIR-1</strain>
    </source>
</reference>
<dbReference type="STRING" id="391625.PPSIR1_20779"/>
<evidence type="ECO:0000313" key="2">
    <source>
        <dbReference type="Proteomes" id="UP000005801"/>
    </source>
</evidence>
<dbReference type="AlphaFoldDB" id="A6GGS1"/>
<accession>A6GGS1</accession>
<proteinExistence type="predicted"/>
<dbReference type="EMBL" id="ABCS01000110">
    <property type="protein sequence ID" value="EDM74918.1"/>
    <property type="molecule type" value="Genomic_DNA"/>
</dbReference>
<protein>
    <submittedName>
        <fullName evidence="1">Uncharacterized protein</fullName>
    </submittedName>
</protein>
<evidence type="ECO:0000313" key="1">
    <source>
        <dbReference type="EMBL" id="EDM74918.1"/>
    </source>
</evidence>